<dbReference type="EMBL" id="JACSEA010000025">
    <property type="protein sequence ID" value="KAF7378572.1"/>
    <property type="molecule type" value="Genomic_DNA"/>
</dbReference>
<keyword evidence="2" id="KW-1185">Reference proteome</keyword>
<gene>
    <name evidence="1" type="ORF">HZH66_015359</name>
</gene>
<reference evidence="1" key="1">
    <citation type="journal article" date="2020" name="G3 (Bethesda)">
        <title>High-Quality Assemblies for Three Invasive Social Wasps from the &lt;i&gt;Vespula&lt;/i&gt; Genus.</title>
        <authorList>
            <person name="Harrop T.W.R."/>
            <person name="Guhlin J."/>
            <person name="McLaughlin G.M."/>
            <person name="Permina E."/>
            <person name="Stockwell P."/>
            <person name="Gilligan J."/>
            <person name="Le Lec M.F."/>
            <person name="Gruber M.A.M."/>
            <person name="Quinn O."/>
            <person name="Lovegrove M."/>
            <person name="Duncan E.J."/>
            <person name="Remnant E.J."/>
            <person name="Van Eeckhoven J."/>
            <person name="Graham B."/>
            <person name="Knapp R.A."/>
            <person name="Langford K.W."/>
            <person name="Kronenberg Z."/>
            <person name="Press M.O."/>
            <person name="Eacker S.M."/>
            <person name="Wilson-Rankin E.E."/>
            <person name="Purcell J."/>
            <person name="Lester P.J."/>
            <person name="Dearden P.K."/>
        </authorList>
    </citation>
    <scope>NUCLEOTIDE SEQUENCE</scope>
    <source>
        <strain evidence="1">Marl-1</strain>
    </source>
</reference>
<proteinExistence type="predicted"/>
<comment type="caution">
    <text evidence="1">The sequence shown here is derived from an EMBL/GenBank/DDBJ whole genome shotgun (WGS) entry which is preliminary data.</text>
</comment>
<dbReference type="AlphaFoldDB" id="A0A834MLL0"/>
<evidence type="ECO:0000313" key="1">
    <source>
        <dbReference type="EMBL" id="KAF7378572.1"/>
    </source>
</evidence>
<sequence length="162" mass="18817">MVSMQPHADGYLGGCKDLVFVDRGVGVLRGSTIISMTYDTFRIFDRFRMKRARRSALLEYIFLTFEVQGRCRRLRSRFFSEAETDGPLFRGLTIGPFFSIVNHRERRVTEEARKYSSIYLLRNIGIGNRNSADNREAPISIRRISGCSEYSAYIYIYLLHYG</sequence>
<protein>
    <submittedName>
        <fullName evidence="1">Uncharacterized protein</fullName>
    </submittedName>
</protein>
<organism evidence="1 2">
    <name type="scientific">Vespula vulgaris</name>
    <name type="common">Yellow jacket</name>
    <name type="synonym">Wasp</name>
    <dbReference type="NCBI Taxonomy" id="7454"/>
    <lineage>
        <taxon>Eukaryota</taxon>
        <taxon>Metazoa</taxon>
        <taxon>Ecdysozoa</taxon>
        <taxon>Arthropoda</taxon>
        <taxon>Hexapoda</taxon>
        <taxon>Insecta</taxon>
        <taxon>Pterygota</taxon>
        <taxon>Neoptera</taxon>
        <taxon>Endopterygota</taxon>
        <taxon>Hymenoptera</taxon>
        <taxon>Apocrita</taxon>
        <taxon>Aculeata</taxon>
        <taxon>Vespoidea</taxon>
        <taxon>Vespidae</taxon>
        <taxon>Vespinae</taxon>
        <taxon>Vespula</taxon>
    </lineage>
</organism>
<dbReference type="Proteomes" id="UP000614350">
    <property type="component" value="Unassembled WGS sequence"/>
</dbReference>
<name>A0A834MLL0_VESVU</name>
<accession>A0A834MLL0</accession>
<evidence type="ECO:0000313" key="2">
    <source>
        <dbReference type="Proteomes" id="UP000614350"/>
    </source>
</evidence>